<dbReference type="Proteomes" id="UP001500483">
    <property type="component" value="Unassembled WGS sequence"/>
</dbReference>
<dbReference type="InterPro" id="IPR004474">
    <property type="entry name" value="LytR_CpsA_psr"/>
</dbReference>
<reference evidence="5" key="1">
    <citation type="journal article" date="2019" name="Int. J. Syst. Evol. Microbiol.">
        <title>The Global Catalogue of Microorganisms (GCM) 10K type strain sequencing project: providing services to taxonomists for standard genome sequencing and annotation.</title>
        <authorList>
            <consortium name="The Broad Institute Genomics Platform"/>
            <consortium name="The Broad Institute Genome Sequencing Center for Infectious Disease"/>
            <person name="Wu L."/>
            <person name="Ma J."/>
        </authorList>
    </citation>
    <scope>NUCLEOTIDE SEQUENCE [LARGE SCALE GENOMIC DNA]</scope>
    <source>
        <strain evidence="5">JCM 9687</strain>
    </source>
</reference>
<dbReference type="NCBIfam" id="TIGR00350">
    <property type="entry name" value="lytR_cpsA_psr"/>
    <property type="match status" value="1"/>
</dbReference>
<comment type="similarity">
    <text evidence="1">Belongs to the LytR/CpsA/Psr (LCP) family.</text>
</comment>
<evidence type="ECO:0000256" key="1">
    <source>
        <dbReference type="ARBA" id="ARBA00006068"/>
    </source>
</evidence>
<feature type="compositionally biased region" description="Low complexity" evidence="2">
    <location>
        <begin position="370"/>
        <end position="421"/>
    </location>
</feature>
<sequence>MARVGAALLSAAVLAVTGYGWANYGDLRWALSTSAATEGATADGATDILLVGLDSRTDAQGRPLPDDVLRRLGAGRNPASLTDTLILVHVPEDGSRATAFSIPRDTYTTIPGHGEHKINSAYGRGKAAAAARLVGLDPAERERRSADAGRSLVTDSVQRLTGVQVDHYAEVNLLGFARLTEAVGGVPVCLKRPVRDSYSGAEFAAGHQRIAGAEALAFVRQRHGLPRGDLDRMVRQQAFLAGLVRTATSGGVLAQPARLSELIDSARQSIVLDREWDVLTFAQRMQGLTAGAVEFSTIPIRDANFDTRDGQAVRVDPVEVGRAVQGAAHGRPVPRQADPTGARSTGERTAETGRSTSTRSTREADETGASTSSPRTSTTRTSRSSEETTSPSSSTRSSSTRSTTSETTRTSEPTTSRTGTSAPRQEQPIAPEPLTADGINCIN</sequence>
<name>A0ABP6RPH1_9PSEU</name>
<feature type="region of interest" description="Disordered" evidence="2">
    <location>
        <begin position="322"/>
        <end position="443"/>
    </location>
</feature>
<comment type="caution">
    <text evidence="4">The sequence shown here is derived from an EMBL/GenBank/DDBJ whole genome shotgun (WGS) entry which is preliminary data.</text>
</comment>
<dbReference type="PANTHER" id="PTHR33392:SF6">
    <property type="entry name" value="POLYISOPRENYL-TEICHOIC ACID--PEPTIDOGLYCAN TEICHOIC ACID TRANSFERASE TAGU"/>
    <property type="match status" value="1"/>
</dbReference>
<dbReference type="Gene3D" id="3.40.630.190">
    <property type="entry name" value="LCP protein"/>
    <property type="match status" value="1"/>
</dbReference>
<gene>
    <name evidence="4" type="ORF">GCM10020366_31000</name>
</gene>
<proteinExistence type="inferred from homology"/>
<dbReference type="EMBL" id="BAAAYK010000038">
    <property type="protein sequence ID" value="GAA3358535.1"/>
    <property type="molecule type" value="Genomic_DNA"/>
</dbReference>
<dbReference type="InterPro" id="IPR050922">
    <property type="entry name" value="LytR/CpsA/Psr_CW_biosynth"/>
</dbReference>
<evidence type="ECO:0000313" key="5">
    <source>
        <dbReference type="Proteomes" id="UP001500483"/>
    </source>
</evidence>
<evidence type="ECO:0000259" key="3">
    <source>
        <dbReference type="Pfam" id="PF03816"/>
    </source>
</evidence>
<accession>A0ABP6RPH1</accession>
<keyword evidence="5" id="KW-1185">Reference proteome</keyword>
<evidence type="ECO:0000256" key="2">
    <source>
        <dbReference type="SAM" id="MobiDB-lite"/>
    </source>
</evidence>
<evidence type="ECO:0000313" key="4">
    <source>
        <dbReference type="EMBL" id="GAA3358535.1"/>
    </source>
</evidence>
<feature type="domain" description="Cell envelope-related transcriptional attenuator" evidence="3">
    <location>
        <begin position="82"/>
        <end position="247"/>
    </location>
</feature>
<dbReference type="Pfam" id="PF03816">
    <property type="entry name" value="LytR_cpsA_psr"/>
    <property type="match status" value="1"/>
</dbReference>
<protein>
    <recommendedName>
        <fullName evidence="3">Cell envelope-related transcriptional attenuator domain-containing protein</fullName>
    </recommendedName>
</protein>
<organism evidence="4 5">
    <name type="scientific">Saccharopolyspora gregorii</name>
    <dbReference type="NCBI Taxonomy" id="33914"/>
    <lineage>
        <taxon>Bacteria</taxon>
        <taxon>Bacillati</taxon>
        <taxon>Actinomycetota</taxon>
        <taxon>Actinomycetes</taxon>
        <taxon>Pseudonocardiales</taxon>
        <taxon>Pseudonocardiaceae</taxon>
        <taxon>Saccharopolyspora</taxon>
    </lineage>
</organism>
<dbReference type="PANTHER" id="PTHR33392">
    <property type="entry name" value="POLYISOPRENYL-TEICHOIC ACID--PEPTIDOGLYCAN TEICHOIC ACID TRANSFERASE TAGU"/>
    <property type="match status" value="1"/>
</dbReference>